<feature type="domain" description="ATP synthase F1 complex delta/epsilon subunit N-terminal" evidence="2">
    <location>
        <begin position="3"/>
        <end position="76"/>
    </location>
</feature>
<accession>U4KRI6</accession>
<dbReference type="InterPro" id="IPR020546">
    <property type="entry name" value="ATP_synth_F1_dsu/esu_N"/>
</dbReference>
<dbReference type="STRING" id="61635.BN85307570"/>
<evidence type="ECO:0000313" key="3">
    <source>
        <dbReference type="EMBL" id="CCV65778.1"/>
    </source>
</evidence>
<keyword evidence="1" id="KW-0139">CF(1)</keyword>
<dbReference type="Proteomes" id="UP000032737">
    <property type="component" value="Chromosome"/>
</dbReference>
<dbReference type="Gene3D" id="2.60.15.10">
    <property type="entry name" value="F0F1 ATP synthase delta/epsilon subunit, N-terminal"/>
    <property type="match status" value="1"/>
</dbReference>
<dbReference type="HOGENOM" id="CLU_084338_3_0_14"/>
<reference evidence="3 4" key="1">
    <citation type="journal article" date="2013" name="J. Mol. Microbiol. Biotechnol.">
        <title>Analysis of the Complete Genomes of Acholeplasma brassicae , A. palmae and A. laidlawii and Their Comparison to the Obligate Parasites from ' Candidatus Phytoplasma'.</title>
        <authorList>
            <person name="Kube M."/>
            <person name="Siewert C."/>
            <person name="Migdoll A.M."/>
            <person name="Duduk B."/>
            <person name="Holz S."/>
            <person name="Rabus R."/>
            <person name="Seemuller E."/>
            <person name="Mitrovic J."/>
            <person name="Muller I."/>
            <person name="Buttner C."/>
            <person name="Reinhardt R."/>
        </authorList>
    </citation>
    <scope>NUCLEOTIDE SEQUENCE [LARGE SCALE GENOMIC DNA]</scope>
    <source>
        <strain evidence="4">0502</strain>
    </source>
</reference>
<dbReference type="GO" id="GO:0045259">
    <property type="term" value="C:proton-transporting ATP synthase complex"/>
    <property type="evidence" value="ECO:0007669"/>
    <property type="project" value="UniProtKB-KW"/>
</dbReference>
<evidence type="ECO:0000259" key="2">
    <source>
        <dbReference type="Pfam" id="PF02823"/>
    </source>
</evidence>
<dbReference type="AlphaFoldDB" id="U4KRI6"/>
<gene>
    <name evidence="3" type="primary">atpC</name>
    <name evidence="3" type="ORF">BN85307570</name>
</gene>
<organism evidence="3 4">
    <name type="scientific">Acholeplasma brassicae</name>
    <dbReference type="NCBI Taxonomy" id="61635"/>
    <lineage>
        <taxon>Bacteria</taxon>
        <taxon>Bacillati</taxon>
        <taxon>Mycoplasmatota</taxon>
        <taxon>Mollicutes</taxon>
        <taxon>Acholeplasmatales</taxon>
        <taxon>Acholeplasmataceae</taxon>
        <taxon>Acholeplasma</taxon>
    </lineage>
</organism>
<evidence type="ECO:0000256" key="1">
    <source>
        <dbReference type="ARBA" id="ARBA00023196"/>
    </source>
</evidence>
<dbReference type="RefSeq" id="WP_030004641.1">
    <property type="nucleotide sequence ID" value="NC_022549.1"/>
</dbReference>
<evidence type="ECO:0000313" key="4">
    <source>
        <dbReference type="Proteomes" id="UP000032737"/>
    </source>
</evidence>
<protein>
    <submittedName>
        <fullName evidence="3">F0F1-type ATP synthase, epsilon subunit</fullName>
    </submittedName>
</protein>
<dbReference type="Pfam" id="PF02823">
    <property type="entry name" value="ATP-synt_DE_N"/>
    <property type="match status" value="1"/>
</dbReference>
<name>U4KRI6_9MOLU</name>
<keyword evidence="1" id="KW-0066">ATP synthesis</keyword>
<dbReference type="InterPro" id="IPR036771">
    <property type="entry name" value="ATPsynth_dsu/esu_N"/>
</dbReference>
<dbReference type="KEGG" id="abra:BN85307570"/>
<dbReference type="OrthoDB" id="9804110at2"/>
<dbReference type="EMBL" id="FO681348">
    <property type="protein sequence ID" value="CCV65778.1"/>
    <property type="molecule type" value="Genomic_DNA"/>
</dbReference>
<sequence>MILNVYNYQGLIEKVEIDKLIVSSENGQIAILSNHLPIVQTIRHGYFQTITNNVSNYYVCYKATVEFINNEVSILAIDCQKGHTLEEAKLNSEASYQKKMLAVKEESTHNLQLERDLRENIRKAQAGNL</sequence>
<dbReference type="GO" id="GO:0015986">
    <property type="term" value="P:proton motive force-driven ATP synthesis"/>
    <property type="evidence" value="ECO:0007669"/>
    <property type="project" value="InterPro"/>
</dbReference>
<keyword evidence="4" id="KW-1185">Reference proteome</keyword>
<proteinExistence type="predicted"/>
<dbReference type="SUPFAM" id="SSF51344">
    <property type="entry name" value="Epsilon subunit of F1F0-ATP synthase N-terminal domain"/>
    <property type="match status" value="1"/>
</dbReference>